<feature type="compositionally biased region" description="Basic and acidic residues" evidence="1">
    <location>
        <begin position="97"/>
        <end position="115"/>
    </location>
</feature>
<feature type="compositionally biased region" description="Basic residues" evidence="1">
    <location>
        <begin position="140"/>
        <end position="149"/>
    </location>
</feature>
<reference evidence="4" key="1">
    <citation type="submission" date="2021-12" db="EMBL/GenBank/DDBJ databases">
        <authorList>
            <person name="King R."/>
        </authorList>
    </citation>
    <scope>NUCLEOTIDE SEQUENCE</scope>
</reference>
<dbReference type="Pfam" id="PF02170">
    <property type="entry name" value="PAZ"/>
    <property type="match status" value="1"/>
</dbReference>
<dbReference type="InterPro" id="IPR036085">
    <property type="entry name" value="PAZ_dom_sf"/>
</dbReference>
<gene>
    <name evidence="4" type="ORF">CINC_LOCUS1628</name>
</gene>
<dbReference type="SUPFAM" id="SSF53098">
    <property type="entry name" value="Ribonuclease H-like"/>
    <property type="match status" value="1"/>
</dbReference>
<dbReference type="Proteomes" id="UP001154114">
    <property type="component" value="Chromosome 11"/>
</dbReference>
<dbReference type="EMBL" id="LR824014">
    <property type="protein sequence ID" value="CAH0581451.1"/>
    <property type="molecule type" value="Genomic_DNA"/>
</dbReference>
<evidence type="ECO:0000259" key="2">
    <source>
        <dbReference type="PROSITE" id="PS50821"/>
    </source>
</evidence>
<accession>A0A9P0BMG3</accession>
<dbReference type="InterPro" id="IPR032474">
    <property type="entry name" value="Argonaute_N"/>
</dbReference>
<evidence type="ECO:0000259" key="3">
    <source>
        <dbReference type="PROSITE" id="PS50822"/>
    </source>
</evidence>
<dbReference type="SUPFAM" id="SSF101690">
    <property type="entry name" value="PAZ domain"/>
    <property type="match status" value="1"/>
</dbReference>
<feature type="region of interest" description="Disordered" evidence="1">
    <location>
        <begin position="1"/>
        <end position="167"/>
    </location>
</feature>
<dbReference type="InterPro" id="IPR003100">
    <property type="entry name" value="PAZ_dom"/>
</dbReference>
<evidence type="ECO:0008006" key="6">
    <source>
        <dbReference type="Google" id="ProtNLM"/>
    </source>
</evidence>
<name>A0A9P0BMG3_CHRIL</name>
<dbReference type="CDD" id="cd04657">
    <property type="entry name" value="Piwi_ago-like"/>
    <property type="match status" value="1"/>
</dbReference>
<feature type="compositionally biased region" description="Basic residues" evidence="1">
    <location>
        <begin position="1"/>
        <end position="10"/>
    </location>
</feature>
<feature type="compositionally biased region" description="Low complexity" evidence="1">
    <location>
        <begin position="20"/>
        <end position="32"/>
    </location>
</feature>
<dbReference type="SMART" id="SM00950">
    <property type="entry name" value="Piwi"/>
    <property type="match status" value="1"/>
</dbReference>
<dbReference type="SMART" id="SM01163">
    <property type="entry name" value="DUF1785"/>
    <property type="match status" value="1"/>
</dbReference>
<dbReference type="InterPro" id="IPR014811">
    <property type="entry name" value="ArgoL1"/>
</dbReference>
<dbReference type="PROSITE" id="PS50821">
    <property type="entry name" value="PAZ"/>
    <property type="match status" value="1"/>
</dbReference>
<evidence type="ECO:0000256" key="1">
    <source>
        <dbReference type="SAM" id="MobiDB-lite"/>
    </source>
</evidence>
<dbReference type="Pfam" id="PF16488">
    <property type="entry name" value="ArgoL2"/>
    <property type="match status" value="1"/>
</dbReference>
<dbReference type="PANTHER" id="PTHR22891">
    <property type="entry name" value="EUKARYOTIC TRANSLATION INITIATION FACTOR 2C"/>
    <property type="match status" value="1"/>
</dbReference>
<dbReference type="InterPro" id="IPR012337">
    <property type="entry name" value="RNaseH-like_sf"/>
</dbReference>
<dbReference type="Pfam" id="PF02171">
    <property type="entry name" value="Piwi"/>
    <property type="match status" value="1"/>
</dbReference>
<dbReference type="InterPro" id="IPR036397">
    <property type="entry name" value="RNaseH_sf"/>
</dbReference>
<feature type="region of interest" description="Disordered" evidence="1">
    <location>
        <begin position="185"/>
        <end position="266"/>
    </location>
</feature>
<dbReference type="Gene3D" id="3.30.420.10">
    <property type="entry name" value="Ribonuclease H-like superfamily/Ribonuclease H"/>
    <property type="match status" value="1"/>
</dbReference>
<dbReference type="Pfam" id="PF08699">
    <property type="entry name" value="ArgoL1"/>
    <property type="match status" value="1"/>
</dbReference>
<dbReference type="CDD" id="cd02846">
    <property type="entry name" value="PAZ_argonaute_like"/>
    <property type="match status" value="1"/>
</dbReference>
<dbReference type="InterPro" id="IPR032472">
    <property type="entry name" value="ArgoL2"/>
</dbReference>
<feature type="domain" description="Piwi" evidence="3">
    <location>
        <begin position="758"/>
        <end position="1057"/>
    </location>
</feature>
<organism evidence="4 5">
    <name type="scientific">Chrysodeixis includens</name>
    <name type="common">Soybean looper</name>
    <name type="synonym">Pseudoplusia includens</name>
    <dbReference type="NCBI Taxonomy" id="689277"/>
    <lineage>
        <taxon>Eukaryota</taxon>
        <taxon>Metazoa</taxon>
        <taxon>Ecdysozoa</taxon>
        <taxon>Arthropoda</taxon>
        <taxon>Hexapoda</taxon>
        <taxon>Insecta</taxon>
        <taxon>Pterygota</taxon>
        <taxon>Neoptera</taxon>
        <taxon>Endopterygota</taxon>
        <taxon>Lepidoptera</taxon>
        <taxon>Glossata</taxon>
        <taxon>Ditrysia</taxon>
        <taxon>Noctuoidea</taxon>
        <taxon>Noctuidae</taxon>
        <taxon>Plusiinae</taxon>
        <taxon>Chrysodeixis</taxon>
    </lineage>
</organism>
<evidence type="ECO:0000313" key="4">
    <source>
        <dbReference type="EMBL" id="CAH0581451.1"/>
    </source>
</evidence>
<evidence type="ECO:0000313" key="5">
    <source>
        <dbReference type="Proteomes" id="UP001154114"/>
    </source>
</evidence>
<feature type="compositionally biased region" description="Polar residues" evidence="1">
    <location>
        <begin position="61"/>
        <end position="78"/>
    </location>
</feature>
<dbReference type="InterPro" id="IPR003165">
    <property type="entry name" value="Piwi"/>
</dbReference>
<feature type="compositionally biased region" description="Low complexity" evidence="1">
    <location>
        <begin position="231"/>
        <end position="257"/>
    </location>
</feature>
<dbReference type="Gene3D" id="3.40.50.2300">
    <property type="match status" value="1"/>
</dbReference>
<dbReference type="AlphaFoldDB" id="A0A9P0BMG3"/>
<proteinExistence type="predicted"/>
<sequence length="1088" mass="122103">MPKPGKKKGGKKESQKEESSSSVVPEQPSTSTQDEEEEEVGLTGAARKRKEKKELKEKAKQTLQALQSSRKTSTSISEPPSGDASRAQSEAPSEVPAETKSDDTVTAKAEARPPKEPSPPSDAKIEEIIEEFEGLGLPSTKKKKPKKKKGEVTLPSEVPKPQTSQGLPVAVGTAAAYENISGVVSHPPWSGPEPADHSIVGSWGPTPGKGRGRGRPVQLPSPQTPTMRSFPLSPSQAGSSASQPASALSPTSSLTGSQSGYERRPPRSLEPVLCRYKIPMKIPTRTVRAKNITVLANYLEMNFKSIEISRYDINFSPDRPKKMLPIVFQQVKKRFYASDLIAFDQMKNCYSLRPLKNVTATERFTTTVDLLDQNGRNMTFEVTIKSTGVVDLGNIKRYMVERGSSLCHPTEEIQCIDVILRQGALESYVKAGRQFFKRPSNPVDLGQGYEMWTGLFQSAIFTNKSFINIDVAHKGFPKAQSMIDCLVKDFNLDPYRPIDNQRGGENFAMFVKGLKVVASLVGNSVNAGHKREFVCNGIVGPPDKLVFPITETDGRTRKVTVAEYFSKEKQYRLRYPHLNCLWVGSRERCIYFPMELLNVAYGQPLARQLNEMQVSKMVKEAATPPDERLSKIKEVISNMKYSQNKDFKQFGLEISDKFYSVSAKILDPPTLETGNAKVTPRKGQWQANRLLKAEALQSWGLIAVDTDPRIDYDNMISLIISTGNLMGMNIAKPKIVNLNARMTTLHGILMNAYKDVKFVFVIVSARGRDDYHKVKQMAEREVGILTQCIREMTARRINQMTAKNILLKVNSKLMGINQAIEHNTLPKCLKDGNVMIVGADVTHPSPDQSNVPSIAAVTASIDPRCYMYNIELSVQTPKKEMIVEFEDMMFDHLKVYRERNSALPKKIFVFRDGVSEGQFAQVMNSELQAVQQAYQRIAGQSRRPEILFLLVQKRHHTRLFIDGTCRFNVEPGTVVDTDIVHASELDFYLVSHQAIKGTARPTRYHAVCNDGKIPDDEVEQLTYYLCHLYSRCMRAVSYPTPTYYAHLACLRARSLTHGERFDNKELERHPKRLHVLDKMLQYSRMFFV</sequence>
<dbReference type="InterPro" id="IPR045246">
    <property type="entry name" value="Piwi_ago-like"/>
</dbReference>
<dbReference type="Pfam" id="PF16486">
    <property type="entry name" value="ArgoN"/>
    <property type="match status" value="1"/>
</dbReference>
<keyword evidence="5" id="KW-1185">Reference proteome</keyword>
<protein>
    <recommendedName>
        <fullName evidence="6">Argonaute 2</fullName>
    </recommendedName>
</protein>
<dbReference type="GO" id="GO:0003723">
    <property type="term" value="F:RNA binding"/>
    <property type="evidence" value="ECO:0007669"/>
    <property type="project" value="InterPro"/>
</dbReference>
<feature type="domain" description="PAZ" evidence="2">
    <location>
        <begin position="481"/>
        <end position="601"/>
    </location>
</feature>
<dbReference type="GO" id="GO:0034587">
    <property type="term" value="P:piRNA processing"/>
    <property type="evidence" value="ECO:0007669"/>
    <property type="project" value="UniProtKB-ARBA"/>
</dbReference>
<dbReference type="Gene3D" id="2.170.260.10">
    <property type="entry name" value="paz domain"/>
    <property type="match status" value="1"/>
</dbReference>
<dbReference type="PROSITE" id="PS50822">
    <property type="entry name" value="PIWI"/>
    <property type="match status" value="1"/>
</dbReference>
<dbReference type="OrthoDB" id="10252740at2759"/>